<proteinExistence type="predicted"/>
<dbReference type="Proteomes" id="UP000281112">
    <property type="component" value="Unassembled WGS sequence"/>
</dbReference>
<gene>
    <name evidence="1" type="ORF">EES38_19375</name>
</gene>
<reference evidence="1 2" key="1">
    <citation type="submission" date="2018-11" db="EMBL/GenBank/DDBJ databases">
        <title>Vibrio LJC006 sp. nov., isolated from seawater during the bloom of the enteromorpha.</title>
        <authorList>
            <person name="Liang J."/>
        </authorList>
    </citation>
    <scope>NUCLEOTIDE SEQUENCE [LARGE SCALE GENOMIC DNA]</scope>
    <source>
        <strain evidence="1 2">LJC006</strain>
    </source>
</reference>
<dbReference type="EMBL" id="RJVQ01000012">
    <property type="protein sequence ID" value="RQW61503.1"/>
    <property type="molecule type" value="Genomic_DNA"/>
</dbReference>
<evidence type="ECO:0000313" key="2">
    <source>
        <dbReference type="Proteomes" id="UP000281112"/>
    </source>
</evidence>
<keyword evidence="2" id="KW-1185">Reference proteome</keyword>
<sequence length="66" mass="7364">MALLAKLDIDDKNNTLKEKSTPQASGINPIPKSIHKKPLANGCLDDFLYNKTKKNKLTICLIKLNK</sequence>
<name>A0A3N9TCU1_9VIBR</name>
<dbReference type="AlphaFoldDB" id="A0A3N9TCU1"/>
<organism evidence="1 2">
    <name type="scientific">Vibrio viridaestus</name>
    <dbReference type="NCBI Taxonomy" id="2487322"/>
    <lineage>
        <taxon>Bacteria</taxon>
        <taxon>Pseudomonadati</taxon>
        <taxon>Pseudomonadota</taxon>
        <taxon>Gammaproteobacteria</taxon>
        <taxon>Vibrionales</taxon>
        <taxon>Vibrionaceae</taxon>
        <taxon>Vibrio</taxon>
    </lineage>
</organism>
<comment type="caution">
    <text evidence="1">The sequence shown here is derived from an EMBL/GenBank/DDBJ whole genome shotgun (WGS) entry which is preliminary data.</text>
</comment>
<protein>
    <submittedName>
        <fullName evidence="1">Uncharacterized protein</fullName>
    </submittedName>
</protein>
<evidence type="ECO:0000313" key="1">
    <source>
        <dbReference type="EMBL" id="RQW61503.1"/>
    </source>
</evidence>
<accession>A0A3N9TCU1</accession>
<dbReference type="RefSeq" id="WP_124938857.1">
    <property type="nucleotide sequence ID" value="NZ_RJVQ01000012.1"/>
</dbReference>